<dbReference type="AlphaFoldDB" id="A0AAE0XND7"/>
<dbReference type="EMBL" id="JAWDGP010007948">
    <property type="protein sequence ID" value="KAK3699238.1"/>
    <property type="molecule type" value="Genomic_DNA"/>
</dbReference>
<sequence length="74" mass="8587">MVHHKTKRYHDLYKQAMAERPEPRLTQRAKYAQVDKTTAETQEGFSKAALVSSSGCHSDCCWMIRDKHQVMGNY</sequence>
<evidence type="ECO:0000313" key="2">
    <source>
        <dbReference type="EMBL" id="KAK3699238.1"/>
    </source>
</evidence>
<reference evidence="2" key="1">
    <citation type="journal article" date="2023" name="G3 (Bethesda)">
        <title>A reference genome for the long-term kleptoplast-retaining sea slug Elysia crispata morphotype clarki.</title>
        <authorList>
            <person name="Eastman K.E."/>
            <person name="Pendleton A.L."/>
            <person name="Shaikh M.A."/>
            <person name="Suttiyut T."/>
            <person name="Ogas R."/>
            <person name="Tomko P."/>
            <person name="Gavelis G."/>
            <person name="Widhalm J.R."/>
            <person name="Wisecaver J.H."/>
        </authorList>
    </citation>
    <scope>NUCLEOTIDE SEQUENCE</scope>
    <source>
        <strain evidence="2">ECLA1</strain>
    </source>
</reference>
<dbReference type="Proteomes" id="UP001283361">
    <property type="component" value="Unassembled WGS sequence"/>
</dbReference>
<evidence type="ECO:0000256" key="1">
    <source>
        <dbReference type="SAM" id="MobiDB-lite"/>
    </source>
</evidence>
<gene>
    <name evidence="2" type="ORF">RRG08_014340</name>
</gene>
<keyword evidence="3" id="KW-1185">Reference proteome</keyword>
<evidence type="ECO:0000313" key="3">
    <source>
        <dbReference type="Proteomes" id="UP001283361"/>
    </source>
</evidence>
<feature type="compositionally biased region" description="Basic and acidic residues" evidence="1">
    <location>
        <begin position="9"/>
        <end position="20"/>
    </location>
</feature>
<protein>
    <submittedName>
        <fullName evidence="2">Uncharacterized protein</fullName>
    </submittedName>
</protein>
<organism evidence="2 3">
    <name type="scientific">Elysia crispata</name>
    <name type="common">lettuce slug</name>
    <dbReference type="NCBI Taxonomy" id="231223"/>
    <lineage>
        <taxon>Eukaryota</taxon>
        <taxon>Metazoa</taxon>
        <taxon>Spiralia</taxon>
        <taxon>Lophotrochozoa</taxon>
        <taxon>Mollusca</taxon>
        <taxon>Gastropoda</taxon>
        <taxon>Heterobranchia</taxon>
        <taxon>Euthyneura</taxon>
        <taxon>Panpulmonata</taxon>
        <taxon>Sacoglossa</taxon>
        <taxon>Placobranchoidea</taxon>
        <taxon>Plakobranchidae</taxon>
        <taxon>Elysia</taxon>
    </lineage>
</organism>
<feature type="region of interest" description="Disordered" evidence="1">
    <location>
        <begin position="1"/>
        <end position="20"/>
    </location>
</feature>
<accession>A0AAE0XND7</accession>
<proteinExistence type="predicted"/>
<name>A0AAE0XND7_9GAST</name>
<comment type="caution">
    <text evidence="2">The sequence shown here is derived from an EMBL/GenBank/DDBJ whole genome shotgun (WGS) entry which is preliminary data.</text>
</comment>